<dbReference type="PROSITE" id="PS51186">
    <property type="entry name" value="GNAT"/>
    <property type="match status" value="1"/>
</dbReference>
<comment type="catalytic activity">
    <reaction evidence="8">
        <text>D-glucosamine 6-phosphate + acetyl-CoA = N-acetyl-D-glucosamine 6-phosphate + CoA + H(+)</text>
        <dbReference type="Rhea" id="RHEA:10292"/>
        <dbReference type="ChEBI" id="CHEBI:15378"/>
        <dbReference type="ChEBI" id="CHEBI:57287"/>
        <dbReference type="ChEBI" id="CHEBI:57288"/>
        <dbReference type="ChEBI" id="CHEBI:57513"/>
        <dbReference type="ChEBI" id="CHEBI:58725"/>
        <dbReference type="EC" id="2.3.1.4"/>
    </reaction>
</comment>
<dbReference type="AlphaFoldDB" id="A0A370T8Z1"/>
<dbReference type="STRING" id="2656787.A0A370T8Z1"/>
<dbReference type="PANTHER" id="PTHR13355">
    <property type="entry name" value="GLUCOSAMINE 6-PHOSPHATE N-ACETYLTRANSFERASE"/>
    <property type="match status" value="1"/>
</dbReference>
<feature type="domain" description="N-acetyltransferase" evidence="9">
    <location>
        <begin position="47"/>
        <end position="186"/>
    </location>
</feature>
<evidence type="ECO:0000256" key="8">
    <source>
        <dbReference type="RuleBase" id="RU365086"/>
    </source>
</evidence>
<dbReference type="InterPro" id="IPR000182">
    <property type="entry name" value="GNAT_dom"/>
</dbReference>
<accession>A0A370T8Z1</accession>
<dbReference type="InterPro" id="IPR016181">
    <property type="entry name" value="Acyl_CoA_acyltransferase"/>
</dbReference>
<dbReference type="PANTHER" id="PTHR13355:SF11">
    <property type="entry name" value="GLUCOSAMINE 6-PHOSPHATE N-ACETYLTRANSFERASE"/>
    <property type="match status" value="1"/>
</dbReference>
<dbReference type="InterPro" id="IPR039143">
    <property type="entry name" value="GNPNAT1-like"/>
</dbReference>
<dbReference type="Proteomes" id="UP000254866">
    <property type="component" value="Unassembled WGS sequence"/>
</dbReference>
<keyword evidence="7 8" id="KW-0012">Acyltransferase</keyword>
<dbReference type="GeneID" id="43603423"/>
<protein>
    <recommendedName>
        <fullName evidence="8">Glucosamine 6-phosphate N-acetyltransferase</fullName>
        <ecNumber evidence="8">2.3.1.4</ecNumber>
    </recommendedName>
</protein>
<comment type="similarity">
    <text evidence="8">Belongs to the acetyltransferase family. GNA1 subfamily.</text>
</comment>
<evidence type="ECO:0000256" key="3">
    <source>
        <dbReference type="ARBA" id="ARBA00011738"/>
    </source>
</evidence>
<dbReference type="RefSeq" id="XP_031864637.1">
    <property type="nucleotide sequence ID" value="XM_032019197.1"/>
</dbReference>
<evidence type="ECO:0000256" key="6">
    <source>
        <dbReference type="ARBA" id="ARBA00023136"/>
    </source>
</evidence>
<evidence type="ECO:0000313" key="11">
    <source>
        <dbReference type="Proteomes" id="UP000254866"/>
    </source>
</evidence>
<keyword evidence="5" id="KW-0256">Endoplasmic reticulum</keyword>
<gene>
    <name evidence="10" type="ORF">BP5553_10574</name>
</gene>
<dbReference type="EC" id="2.3.1.4" evidence="8"/>
<dbReference type="Gene3D" id="3.40.630.30">
    <property type="match status" value="1"/>
</dbReference>
<dbReference type="OrthoDB" id="10039976at2759"/>
<dbReference type="FunFam" id="3.40.630.30:FF:000048">
    <property type="entry name" value="Glucosamine 6-phosphate N-acetyltransferase"/>
    <property type="match status" value="1"/>
</dbReference>
<comment type="pathway">
    <text evidence="8">Nucleotide-sugar biosynthesis; UDP-N-acetyl-alpha-D-glucosamine biosynthesis; N-acetyl-alpha-D-glucosamine 1-phosphate from alpha-D-glucosamine 6-phosphate (route I): step 1/2.</text>
</comment>
<keyword evidence="6" id="KW-0472">Membrane</keyword>
<evidence type="ECO:0000256" key="5">
    <source>
        <dbReference type="ARBA" id="ARBA00022824"/>
    </source>
</evidence>
<evidence type="ECO:0000256" key="1">
    <source>
        <dbReference type="ARBA" id="ARBA00004184"/>
    </source>
</evidence>
<dbReference type="SUPFAM" id="SSF55729">
    <property type="entry name" value="Acyl-CoA N-acyltransferases (Nat)"/>
    <property type="match status" value="1"/>
</dbReference>
<dbReference type="Pfam" id="PF00583">
    <property type="entry name" value="Acetyltransf_1"/>
    <property type="match status" value="1"/>
</dbReference>
<evidence type="ECO:0000259" key="9">
    <source>
        <dbReference type="PROSITE" id="PS51186"/>
    </source>
</evidence>
<dbReference type="GO" id="GO:0006048">
    <property type="term" value="P:UDP-N-acetylglucosamine biosynthetic process"/>
    <property type="evidence" value="ECO:0007669"/>
    <property type="project" value="UniProtKB-UniRule"/>
</dbReference>
<evidence type="ECO:0000256" key="4">
    <source>
        <dbReference type="ARBA" id="ARBA00022679"/>
    </source>
</evidence>
<sequence>MSSETSLFPGALISPKIQEVLPKGYICRALQRSDFRHGQLDVLGGLTHVGEITEDQWTERYDAMNKCNNTYFVLVIVDTNRDAEKMIVGTGTLIVEQKFLYNLGMQGHIEDVAVAADQQGKKLGVLLIEALGHIAEHVGCYKACISLLTILDCHPEREGFYLKCGYEKRGLEMHRYHDPVAQKYSV</sequence>
<evidence type="ECO:0000256" key="2">
    <source>
        <dbReference type="ARBA" id="ARBA00004586"/>
    </source>
</evidence>
<comment type="caution">
    <text evidence="10">The sequence shown here is derived from an EMBL/GenBank/DDBJ whole genome shotgun (WGS) entry which is preliminary data.</text>
</comment>
<dbReference type="GO" id="GO:0004343">
    <property type="term" value="F:glucosamine 6-phosphate N-acetyltransferase activity"/>
    <property type="evidence" value="ECO:0007669"/>
    <property type="project" value="UniProtKB-UniRule"/>
</dbReference>
<name>A0A370T8Z1_9HELO</name>
<comment type="subunit">
    <text evidence="3">Homodimer.</text>
</comment>
<evidence type="ECO:0000256" key="7">
    <source>
        <dbReference type="ARBA" id="ARBA00023315"/>
    </source>
</evidence>
<dbReference type="UniPathway" id="UPA00113">
    <property type="reaction ID" value="UER00529"/>
</dbReference>
<proteinExistence type="inferred from homology"/>
<keyword evidence="11" id="KW-1185">Reference proteome</keyword>
<dbReference type="GO" id="GO:0005789">
    <property type="term" value="C:endoplasmic reticulum membrane"/>
    <property type="evidence" value="ECO:0007669"/>
    <property type="project" value="UniProtKB-SubCell"/>
</dbReference>
<comment type="subcellular location">
    <subcellularLocation>
        <location evidence="1">Endomembrane system</location>
        <topology evidence="1">Peripheral membrane protein</topology>
    </subcellularLocation>
    <subcellularLocation>
        <location evidence="2">Endoplasmic reticulum membrane</location>
    </subcellularLocation>
</comment>
<keyword evidence="4 8" id="KW-0808">Transferase</keyword>
<evidence type="ECO:0000313" key="10">
    <source>
        <dbReference type="EMBL" id="RDL29947.1"/>
    </source>
</evidence>
<dbReference type="EMBL" id="NPIC01000017">
    <property type="protein sequence ID" value="RDL29947.1"/>
    <property type="molecule type" value="Genomic_DNA"/>
</dbReference>
<organism evidence="10 11">
    <name type="scientific">Venustampulla echinocandica</name>
    <dbReference type="NCBI Taxonomy" id="2656787"/>
    <lineage>
        <taxon>Eukaryota</taxon>
        <taxon>Fungi</taxon>
        <taxon>Dikarya</taxon>
        <taxon>Ascomycota</taxon>
        <taxon>Pezizomycotina</taxon>
        <taxon>Leotiomycetes</taxon>
        <taxon>Helotiales</taxon>
        <taxon>Pleuroascaceae</taxon>
        <taxon>Venustampulla</taxon>
    </lineage>
</organism>
<reference evidence="10 11" key="1">
    <citation type="journal article" date="2018" name="IMA Fungus">
        <title>IMA Genome-F 9: Draft genome sequence of Annulohypoxylon stygium, Aspergillus mulundensis, Berkeleyomyces basicola (syn. Thielaviopsis basicola), Ceratocystis smalleyi, two Cercospora beticola strains, Coleophoma cylindrospora, Fusarium fracticaudum, Phialophora cf. hyalina, and Morchella septimelata.</title>
        <authorList>
            <person name="Wingfield B.D."/>
            <person name="Bills G.F."/>
            <person name="Dong Y."/>
            <person name="Huang W."/>
            <person name="Nel W.J."/>
            <person name="Swalarsk-Parry B.S."/>
            <person name="Vaghefi N."/>
            <person name="Wilken P.M."/>
            <person name="An Z."/>
            <person name="de Beer Z.W."/>
            <person name="De Vos L."/>
            <person name="Chen L."/>
            <person name="Duong T.A."/>
            <person name="Gao Y."/>
            <person name="Hammerbacher A."/>
            <person name="Kikkert J.R."/>
            <person name="Li Y."/>
            <person name="Li H."/>
            <person name="Li K."/>
            <person name="Li Q."/>
            <person name="Liu X."/>
            <person name="Ma X."/>
            <person name="Naidoo K."/>
            <person name="Pethybridge S.J."/>
            <person name="Sun J."/>
            <person name="Steenkamp E.T."/>
            <person name="van der Nest M.A."/>
            <person name="van Wyk S."/>
            <person name="Wingfield M.J."/>
            <person name="Xiong C."/>
            <person name="Yue Q."/>
            <person name="Zhang X."/>
        </authorList>
    </citation>
    <scope>NUCLEOTIDE SEQUENCE [LARGE SCALE GENOMIC DNA]</scope>
    <source>
        <strain evidence="10 11">BP 5553</strain>
    </source>
</reference>